<name>A0ABS2RJ33_9ACTN</name>
<dbReference type="Gene3D" id="3.10.450.40">
    <property type="match status" value="1"/>
</dbReference>
<evidence type="ECO:0000313" key="2">
    <source>
        <dbReference type="EMBL" id="MBM7798678.1"/>
    </source>
</evidence>
<protein>
    <submittedName>
        <fullName evidence="2">Phage baseplate assembly protein W</fullName>
    </submittedName>
</protein>
<feature type="domain" description="IraD/Gp25-like" evidence="1">
    <location>
        <begin position="38"/>
        <end position="119"/>
    </location>
</feature>
<dbReference type="Pfam" id="PF04965">
    <property type="entry name" value="GPW_gp25"/>
    <property type="match status" value="1"/>
</dbReference>
<proteinExistence type="predicted"/>
<gene>
    <name evidence="2" type="ORF">JOE57_001599</name>
</gene>
<evidence type="ECO:0000259" key="1">
    <source>
        <dbReference type="Pfam" id="PF04965"/>
    </source>
</evidence>
<keyword evidence="3" id="KW-1185">Reference proteome</keyword>
<dbReference type="InterPro" id="IPR007048">
    <property type="entry name" value="IraD/Gp25-like"/>
</dbReference>
<sequence length="142" mass="15496">MNVLSGLRFAHPDFDQTTGVGLVCNAVGRLERVENAALLRQSLLILLSTFPGERVMRPDYGCELLALAFAPNDDTTAGLAIHYVRQAVERFEPRVRILNIDAARAPDEPHRLDVVLDYQPRLGGGVDSLSVGLLLDSGSEEV</sequence>
<comment type="caution">
    <text evidence="2">The sequence shown here is derived from an EMBL/GenBank/DDBJ whole genome shotgun (WGS) entry which is preliminary data.</text>
</comment>
<reference evidence="2 3" key="1">
    <citation type="submission" date="2021-01" db="EMBL/GenBank/DDBJ databases">
        <title>Sequencing the genomes of 1000 actinobacteria strains.</title>
        <authorList>
            <person name="Klenk H.-P."/>
        </authorList>
    </citation>
    <scope>NUCLEOTIDE SEQUENCE [LARGE SCALE GENOMIC DNA]</scope>
    <source>
        <strain evidence="2 3">DSM 18662</strain>
    </source>
</reference>
<dbReference type="EMBL" id="JAFBCF010000001">
    <property type="protein sequence ID" value="MBM7798678.1"/>
    <property type="molecule type" value="Genomic_DNA"/>
</dbReference>
<organism evidence="2 3">
    <name type="scientific">Microlunatus panaciterrae</name>
    <dbReference type="NCBI Taxonomy" id="400768"/>
    <lineage>
        <taxon>Bacteria</taxon>
        <taxon>Bacillati</taxon>
        <taxon>Actinomycetota</taxon>
        <taxon>Actinomycetes</taxon>
        <taxon>Propionibacteriales</taxon>
        <taxon>Propionibacteriaceae</taxon>
        <taxon>Microlunatus</taxon>
    </lineage>
</organism>
<dbReference type="RefSeq" id="WP_204917193.1">
    <property type="nucleotide sequence ID" value="NZ_BAAAQP010000002.1"/>
</dbReference>
<dbReference type="Proteomes" id="UP000704762">
    <property type="component" value="Unassembled WGS sequence"/>
</dbReference>
<dbReference type="SUPFAM" id="SSF160719">
    <property type="entry name" value="gpW/gp25-like"/>
    <property type="match status" value="1"/>
</dbReference>
<evidence type="ECO:0000313" key="3">
    <source>
        <dbReference type="Proteomes" id="UP000704762"/>
    </source>
</evidence>
<accession>A0ABS2RJ33</accession>